<dbReference type="GO" id="GO:0052621">
    <property type="term" value="F:diguanylate cyclase activity"/>
    <property type="evidence" value="ECO:0007669"/>
    <property type="project" value="UniProtKB-EC"/>
</dbReference>
<dbReference type="PANTHER" id="PTHR45138">
    <property type="entry name" value="REGULATORY COMPONENTS OF SENSORY TRANSDUCTION SYSTEM"/>
    <property type="match status" value="1"/>
</dbReference>
<dbReference type="InterPro" id="IPR029787">
    <property type="entry name" value="Nucleotide_cyclase"/>
</dbReference>
<dbReference type="InterPro" id="IPR013767">
    <property type="entry name" value="PAS_fold"/>
</dbReference>
<dbReference type="InterPro" id="IPR050469">
    <property type="entry name" value="Diguanylate_Cyclase"/>
</dbReference>
<name>A0A2N3LX61_9HYPH</name>
<organism evidence="5 6">
    <name type="scientific">Pleomorphomonas diazotrophica</name>
    <dbReference type="NCBI Taxonomy" id="1166257"/>
    <lineage>
        <taxon>Bacteria</taxon>
        <taxon>Pseudomonadati</taxon>
        <taxon>Pseudomonadota</taxon>
        <taxon>Alphaproteobacteria</taxon>
        <taxon>Hyphomicrobiales</taxon>
        <taxon>Pleomorphomonadaceae</taxon>
        <taxon>Pleomorphomonas</taxon>
    </lineage>
</organism>
<dbReference type="AlphaFoldDB" id="A0A2N3LX61"/>
<dbReference type="InterPro" id="IPR000014">
    <property type="entry name" value="PAS"/>
</dbReference>
<dbReference type="GO" id="GO:0043709">
    <property type="term" value="P:cell adhesion involved in single-species biofilm formation"/>
    <property type="evidence" value="ECO:0007669"/>
    <property type="project" value="TreeGrafter"/>
</dbReference>
<accession>A0A2N3LX61</accession>
<evidence type="ECO:0000259" key="3">
    <source>
        <dbReference type="PROSITE" id="PS50112"/>
    </source>
</evidence>
<feature type="domain" description="PAS" evidence="3">
    <location>
        <begin position="1"/>
        <end position="38"/>
    </location>
</feature>
<evidence type="ECO:0000313" key="6">
    <source>
        <dbReference type="Proteomes" id="UP000233491"/>
    </source>
</evidence>
<dbReference type="PROSITE" id="PS50112">
    <property type="entry name" value="PAS"/>
    <property type="match status" value="2"/>
</dbReference>
<dbReference type="PANTHER" id="PTHR45138:SF9">
    <property type="entry name" value="DIGUANYLATE CYCLASE DGCM-RELATED"/>
    <property type="match status" value="1"/>
</dbReference>
<dbReference type="FunFam" id="3.30.70.270:FF:000001">
    <property type="entry name" value="Diguanylate cyclase domain protein"/>
    <property type="match status" value="1"/>
</dbReference>
<dbReference type="Pfam" id="PF00990">
    <property type="entry name" value="GGDEF"/>
    <property type="match status" value="1"/>
</dbReference>
<dbReference type="GO" id="GO:0005886">
    <property type="term" value="C:plasma membrane"/>
    <property type="evidence" value="ECO:0007669"/>
    <property type="project" value="TreeGrafter"/>
</dbReference>
<evidence type="ECO:0000259" key="4">
    <source>
        <dbReference type="PROSITE" id="PS50887"/>
    </source>
</evidence>
<dbReference type="GO" id="GO:1902201">
    <property type="term" value="P:negative regulation of bacterial-type flagellum-dependent cell motility"/>
    <property type="evidence" value="ECO:0007669"/>
    <property type="project" value="TreeGrafter"/>
</dbReference>
<feature type="domain" description="PAS" evidence="3">
    <location>
        <begin position="112"/>
        <end position="149"/>
    </location>
</feature>
<dbReference type="SMART" id="SM00091">
    <property type="entry name" value="PAS"/>
    <property type="match status" value="3"/>
</dbReference>
<dbReference type="PROSITE" id="PS50887">
    <property type="entry name" value="GGDEF"/>
    <property type="match status" value="1"/>
</dbReference>
<dbReference type="Pfam" id="PF13426">
    <property type="entry name" value="PAS_9"/>
    <property type="match status" value="1"/>
</dbReference>
<dbReference type="Proteomes" id="UP000233491">
    <property type="component" value="Unassembled WGS sequence"/>
</dbReference>
<dbReference type="InterPro" id="IPR035965">
    <property type="entry name" value="PAS-like_dom_sf"/>
</dbReference>
<dbReference type="CDD" id="cd00130">
    <property type="entry name" value="PAS"/>
    <property type="match status" value="2"/>
</dbReference>
<dbReference type="EMBL" id="PJNW01000009">
    <property type="protein sequence ID" value="PKR89064.1"/>
    <property type="molecule type" value="Genomic_DNA"/>
</dbReference>
<dbReference type="InterPro" id="IPR001610">
    <property type="entry name" value="PAC"/>
</dbReference>
<dbReference type="Gene3D" id="3.30.450.20">
    <property type="entry name" value="PAS domain"/>
    <property type="match status" value="3"/>
</dbReference>
<dbReference type="NCBIfam" id="TIGR00229">
    <property type="entry name" value="sensory_box"/>
    <property type="match status" value="2"/>
</dbReference>
<dbReference type="SMART" id="SM00267">
    <property type="entry name" value="GGDEF"/>
    <property type="match status" value="1"/>
</dbReference>
<reference evidence="5 6" key="1">
    <citation type="submission" date="2017-12" db="EMBL/GenBank/DDBJ databases">
        <title>Anaerobic carbon monoxide metabolism by Pleomorphomonas carboxyditropha sp. nov., a new mesophilic hydrogenogenic carboxidotroph.</title>
        <authorList>
            <person name="Esquivel-Elizondo S."/>
            <person name="Krajmalnik-Brown R."/>
        </authorList>
    </citation>
    <scope>NUCLEOTIDE SEQUENCE [LARGE SCALE GENOMIC DNA]</scope>
    <source>
        <strain evidence="5 6">R5-392</strain>
    </source>
</reference>
<evidence type="ECO:0000313" key="5">
    <source>
        <dbReference type="EMBL" id="PKR89064.1"/>
    </source>
</evidence>
<evidence type="ECO:0000256" key="2">
    <source>
        <dbReference type="ARBA" id="ARBA00034247"/>
    </source>
</evidence>
<feature type="domain" description="GGDEF" evidence="4">
    <location>
        <begin position="395"/>
        <end position="521"/>
    </location>
</feature>
<dbReference type="SUPFAM" id="SSF55785">
    <property type="entry name" value="PYP-like sensor domain (PAS domain)"/>
    <property type="match status" value="3"/>
</dbReference>
<sequence>MFGTNSAPILLIDPETEGSVVDANRKASEFYGYSREEFRKLHVWDINTLGRAVLPVMREISSWSGGHYPQRFRHRLADGTVRDVQVYAGPIDLVGQKLLLCVIQDITQVIEAEQFNRLLLESVNVGVCGIDNTGAFTFVNPEAVRAFGFLHESEVIKLGVHRFLDGAFQTTDGVVDRILHMATAGASAEGLDCLMRREDGTPFPVRLVASPIRVGDRVQGAVLSFNDLTREREREDQVADLIDAIPGVVFQAVMTPNGQLRVTYFNAAAKGFLGIADSDDPMSLEALSPLLTRADRVGVLRSLRRSASELQSWEREFQIRSGDTGKWLLGRARTRRQANGAVVFNGVLLDITDRKLLEARLEDDALTDPLTGLRNRRHFEIALKASEKLQSAAGRPYSLLVIDIDHFKQLNDRYGHGAGDDMLRHVADILRLRSRQTDCLARWGGEEFALLLPGTALALASALASDIRSAVAEARLVADGLTVSIGVGEVAHGEDAGALFRRVDAALYRAKENGRNRVELA</sequence>
<comment type="catalytic activity">
    <reaction evidence="2">
        <text>2 GTP = 3',3'-c-di-GMP + 2 diphosphate</text>
        <dbReference type="Rhea" id="RHEA:24898"/>
        <dbReference type="ChEBI" id="CHEBI:33019"/>
        <dbReference type="ChEBI" id="CHEBI:37565"/>
        <dbReference type="ChEBI" id="CHEBI:58805"/>
        <dbReference type="EC" id="2.7.7.65"/>
    </reaction>
</comment>
<dbReference type="SMART" id="SM00086">
    <property type="entry name" value="PAC"/>
    <property type="match status" value="3"/>
</dbReference>
<dbReference type="InterPro" id="IPR043128">
    <property type="entry name" value="Rev_trsase/Diguanyl_cyclase"/>
</dbReference>
<protein>
    <recommendedName>
        <fullName evidence="1">diguanylate cyclase</fullName>
        <ecNumber evidence="1">2.7.7.65</ecNumber>
    </recommendedName>
</protein>
<dbReference type="OrthoDB" id="9812260at2"/>
<gene>
    <name evidence="5" type="ORF">CXZ10_13095</name>
</gene>
<dbReference type="NCBIfam" id="TIGR00254">
    <property type="entry name" value="GGDEF"/>
    <property type="match status" value="1"/>
</dbReference>
<keyword evidence="6" id="KW-1185">Reference proteome</keyword>
<comment type="caution">
    <text evidence="5">The sequence shown here is derived from an EMBL/GenBank/DDBJ whole genome shotgun (WGS) entry which is preliminary data.</text>
</comment>
<proteinExistence type="predicted"/>
<dbReference type="GO" id="GO:0006355">
    <property type="term" value="P:regulation of DNA-templated transcription"/>
    <property type="evidence" value="ECO:0007669"/>
    <property type="project" value="InterPro"/>
</dbReference>
<dbReference type="Gene3D" id="3.30.70.270">
    <property type="match status" value="1"/>
</dbReference>
<dbReference type="InterPro" id="IPR000160">
    <property type="entry name" value="GGDEF_dom"/>
</dbReference>
<dbReference type="EC" id="2.7.7.65" evidence="1"/>
<evidence type="ECO:0000256" key="1">
    <source>
        <dbReference type="ARBA" id="ARBA00012528"/>
    </source>
</evidence>
<dbReference type="Pfam" id="PF00989">
    <property type="entry name" value="PAS"/>
    <property type="match status" value="1"/>
</dbReference>
<dbReference type="SUPFAM" id="SSF55073">
    <property type="entry name" value="Nucleotide cyclase"/>
    <property type="match status" value="1"/>
</dbReference>
<dbReference type="CDD" id="cd01949">
    <property type="entry name" value="GGDEF"/>
    <property type="match status" value="1"/>
</dbReference>